<evidence type="ECO:0000256" key="10">
    <source>
        <dbReference type="SAM" id="MobiDB-lite"/>
    </source>
</evidence>
<feature type="transmembrane region" description="Helical" evidence="11">
    <location>
        <begin position="214"/>
        <end position="231"/>
    </location>
</feature>
<evidence type="ECO:0000256" key="11">
    <source>
        <dbReference type="SAM" id="Phobius"/>
    </source>
</evidence>
<dbReference type="PANTHER" id="PTHR12468">
    <property type="entry name" value="GPI MANNOSYLTRANSFERASE 2"/>
    <property type="match status" value="1"/>
</dbReference>
<evidence type="ECO:0000256" key="9">
    <source>
        <dbReference type="ARBA" id="ARBA00023136"/>
    </source>
</evidence>
<keyword evidence="5" id="KW-0808">Transferase</keyword>
<comment type="subcellular location">
    <subcellularLocation>
        <location evidence="1">Endoplasmic reticulum membrane</location>
        <topology evidence="1">Multi-pass membrane protein</topology>
    </subcellularLocation>
</comment>
<feature type="transmembrane region" description="Helical" evidence="11">
    <location>
        <begin position="355"/>
        <end position="371"/>
    </location>
</feature>
<proteinExistence type="predicted"/>
<reference evidence="13" key="1">
    <citation type="journal article" date="2019" name="Int. J. Syst. Evol. Microbiol.">
        <title>The Global Catalogue of Microorganisms (GCM) 10K type strain sequencing project: providing services to taxonomists for standard genome sequencing and annotation.</title>
        <authorList>
            <consortium name="The Broad Institute Genomics Platform"/>
            <consortium name="The Broad Institute Genome Sequencing Center for Infectious Disease"/>
            <person name="Wu L."/>
            <person name="Ma J."/>
        </authorList>
    </citation>
    <scope>NUCLEOTIDE SEQUENCE [LARGE SCALE GENOMIC DNA]</scope>
    <source>
        <strain evidence="13">CGMCC 4.7304</strain>
    </source>
</reference>
<evidence type="ECO:0000256" key="3">
    <source>
        <dbReference type="ARBA" id="ARBA00022502"/>
    </source>
</evidence>
<feature type="transmembrane region" description="Helical" evidence="11">
    <location>
        <begin position="155"/>
        <end position="175"/>
    </location>
</feature>
<keyword evidence="9 11" id="KW-0472">Membrane</keyword>
<evidence type="ECO:0000256" key="2">
    <source>
        <dbReference type="ARBA" id="ARBA00004687"/>
    </source>
</evidence>
<feature type="region of interest" description="Disordered" evidence="10">
    <location>
        <begin position="1"/>
        <end position="23"/>
    </location>
</feature>
<feature type="transmembrane region" description="Helical" evidence="11">
    <location>
        <begin position="378"/>
        <end position="398"/>
    </location>
</feature>
<dbReference type="EMBL" id="JBHSPB010000003">
    <property type="protein sequence ID" value="MFC5719588.1"/>
    <property type="molecule type" value="Genomic_DNA"/>
</dbReference>
<dbReference type="Proteomes" id="UP001596083">
    <property type="component" value="Unassembled WGS sequence"/>
</dbReference>
<feature type="transmembrane region" description="Helical" evidence="11">
    <location>
        <begin position="303"/>
        <end position="324"/>
    </location>
</feature>
<evidence type="ECO:0000256" key="5">
    <source>
        <dbReference type="ARBA" id="ARBA00022679"/>
    </source>
</evidence>
<feature type="transmembrane region" description="Helical" evidence="11">
    <location>
        <begin position="115"/>
        <end position="143"/>
    </location>
</feature>
<keyword evidence="7" id="KW-0256">Endoplasmic reticulum</keyword>
<evidence type="ECO:0000256" key="6">
    <source>
        <dbReference type="ARBA" id="ARBA00022692"/>
    </source>
</evidence>
<evidence type="ECO:0008006" key="14">
    <source>
        <dbReference type="Google" id="ProtNLM"/>
    </source>
</evidence>
<gene>
    <name evidence="12" type="ORF">ACFP1Z_05265</name>
</gene>
<comment type="caution">
    <text evidence="12">The sequence shown here is derived from an EMBL/GenBank/DDBJ whole genome shotgun (WGS) entry which is preliminary data.</text>
</comment>
<keyword evidence="4" id="KW-0328">Glycosyltransferase</keyword>
<keyword evidence="13" id="KW-1185">Reference proteome</keyword>
<evidence type="ECO:0000256" key="7">
    <source>
        <dbReference type="ARBA" id="ARBA00022824"/>
    </source>
</evidence>
<feature type="transmembrane region" description="Helical" evidence="11">
    <location>
        <begin position="40"/>
        <end position="60"/>
    </location>
</feature>
<keyword evidence="8 11" id="KW-1133">Transmembrane helix</keyword>
<name>A0ABW0YVX8_9ACTN</name>
<feature type="transmembrane region" description="Helical" evidence="11">
    <location>
        <begin position="331"/>
        <end position="349"/>
    </location>
</feature>
<accession>A0ABW0YVX8</accession>
<dbReference type="PANTHER" id="PTHR12468:SF2">
    <property type="entry name" value="GPI MANNOSYLTRANSFERASE 2"/>
    <property type="match status" value="1"/>
</dbReference>
<organism evidence="12 13">
    <name type="scientific">Streptomyces gamaensis</name>
    <dbReference type="NCBI Taxonomy" id="1763542"/>
    <lineage>
        <taxon>Bacteria</taxon>
        <taxon>Bacillati</taxon>
        <taxon>Actinomycetota</taxon>
        <taxon>Actinomycetes</taxon>
        <taxon>Kitasatosporales</taxon>
        <taxon>Streptomycetaceae</taxon>
        <taxon>Streptomyces</taxon>
    </lineage>
</organism>
<evidence type="ECO:0000256" key="1">
    <source>
        <dbReference type="ARBA" id="ARBA00004477"/>
    </source>
</evidence>
<sequence length="404" mass="43476">MSADTAVPVRPPEPRRAALSPRTARADRVRAALRRAAPALGLYAAARLTGMGLMAGWAWWIGRHPRTLLGHSWDGIWYAGIARHGYGLIVHPPTSRHIVFNDLAFFPLFPGLQSAVATVLPVTVVTAGLLVAWSAAGAAAWGIYAVGERLHGRRVATLLVLLWGLLPHAIVQSMAYTEPLMTAFAAWALYAAITGRRVWAGALSLFAGLSRPNAVAVAAAVCLAAGLVLWRGRGTKVTGDWRLWTGAALAPLGWTGYVVWAGYRSGYGPLGYFEVQRLWGSRFDFGRDALKFLRHLIIARDALAYYVTVAILLFALVALVLLALDRPPTAVLVYAVVLTVIAVGGSSYFASKPRFLLPAFPLLLPAALAMARARPRTVVVTVTALAGLSFFYGTYLLTVARMPM</sequence>
<evidence type="ECO:0000256" key="4">
    <source>
        <dbReference type="ARBA" id="ARBA00022676"/>
    </source>
</evidence>
<dbReference type="RefSeq" id="WP_390314697.1">
    <property type="nucleotide sequence ID" value="NZ_JBHSPB010000003.1"/>
</dbReference>
<evidence type="ECO:0000313" key="12">
    <source>
        <dbReference type="EMBL" id="MFC5719588.1"/>
    </source>
</evidence>
<keyword evidence="6 11" id="KW-0812">Transmembrane</keyword>
<comment type="pathway">
    <text evidence="2">Glycolipid biosynthesis; glycosylphosphatidylinositol-anchor biosynthesis.</text>
</comment>
<feature type="transmembrane region" description="Helical" evidence="11">
    <location>
        <begin position="243"/>
        <end position="263"/>
    </location>
</feature>
<dbReference type="InterPro" id="IPR007315">
    <property type="entry name" value="PIG-V/Gpi18"/>
</dbReference>
<keyword evidence="3" id="KW-0337">GPI-anchor biosynthesis</keyword>
<evidence type="ECO:0000313" key="13">
    <source>
        <dbReference type="Proteomes" id="UP001596083"/>
    </source>
</evidence>
<evidence type="ECO:0000256" key="8">
    <source>
        <dbReference type="ARBA" id="ARBA00022989"/>
    </source>
</evidence>
<protein>
    <recommendedName>
        <fullName evidence="14">Glycosyltransferase RgtA/B/C/D-like domain-containing protein</fullName>
    </recommendedName>
</protein>